<dbReference type="RefSeq" id="WP_091405836.1">
    <property type="nucleotide sequence ID" value="NZ_FMYV01000015.1"/>
</dbReference>
<gene>
    <name evidence="9" type="ORF">SAMN04488588_2135</name>
</gene>
<dbReference type="AlphaFoldDB" id="A0A1G6QP59"/>
<dbReference type="InterPro" id="IPR045090">
    <property type="entry name" value="Pept_M3A_M3B"/>
</dbReference>
<dbReference type="InterPro" id="IPR013647">
    <property type="entry name" value="OligopepF_N_dom"/>
</dbReference>
<dbReference type="SUPFAM" id="SSF55486">
    <property type="entry name" value="Metalloproteases ('zincins'), catalytic domain"/>
    <property type="match status" value="1"/>
</dbReference>
<dbReference type="CDD" id="cd09610">
    <property type="entry name" value="M3B_PepF"/>
    <property type="match status" value="1"/>
</dbReference>
<keyword evidence="4 6" id="KW-0862">Zinc</keyword>
<dbReference type="STRING" id="28234.SAMN04488588_2135"/>
<reference evidence="9 10" key="1">
    <citation type="submission" date="2016-10" db="EMBL/GenBank/DDBJ databases">
        <authorList>
            <person name="de Groot N.N."/>
        </authorList>
    </citation>
    <scope>NUCLEOTIDE SEQUENCE [LARGE SCALE GENOMIC DNA]</scope>
    <source>
        <strain evidence="9 10">WG14</strain>
    </source>
</reference>
<proteinExistence type="inferred from homology"/>
<sequence length="584" mass="68607">MPNWDLTFFYSSEKDEKIKKDLEEFINGCKNLREDYYDALADKNLSPEKLRKFFEDSEDVEKKGYYAAQYAHLNYARNTMNQEAQKLMSMVEDYETSASIITSFWKPRLLKLSESKLIDLRDSDELKEYKHVMEKLIESKEHVLSEEAEKVISALSSSSREAFAELYERQTSSYEFEIIIDGQVKTLTGPQVRALRHDTDSDLRKRAMKKFFKRYEEDKIILEKSYNSIVKHYDTESRLRNFERPISMRNLDNEVEDDIIDTVIKVTTERTPLVHKYYKFKEKYLGEKLTLADIYAPLNPVKKEYSFDQAKEIVLDAYYEFDEEIGDIVKSFFDENRIDSEIRKGKRGGAFCSYAFPNYKPFVLLNYNGNMGDVMTLAHELGHGVHGTLSSEQNIWNYHTPLTMAEVASVFGEMLVMDKVLPTLNEEDKKAFIASKTEEMFATMFRQNMFARFEVQSHDMIADKGVATWEELSELYNKELKIMFGDSVEIPEEYNYEWAGIPHIFSVPFYVYAYNFANLLVIALYEMYKEEGKDFIPKYKKLLRSGGNKRPEELLEEVGINIKEESFWGKGFDYLEREFLNKLI</sequence>
<evidence type="ECO:0000259" key="7">
    <source>
        <dbReference type="Pfam" id="PF01432"/>
    </source>
</evidence>
<evidence type="ECO:0000256" key="2">
    <source>
        <dbReference type="ARBA" id="ARBA00022723"/>
    </source>
</evidence>
<dbReference type="PANTHER" id="PTHR11804:SF5">
    <property type="entry name" value="OLIGOENDOPEPTIDASE F"/>
    <property type="match status" value="1"/>
</dbReference>
<dbReference type="Pfam" id="PF01432">
    <property type="entry name" value="Peptidase_M3"/>
    <property type="match status" value="1"/>
</dbReference>
<keyword evidence="2 6" id="KW-0479">Metal-binding</keyword>
<feature type="domain" description="Peptidase M3A/M3B catalytic" evidence="7">
    <location>
        <begin position="195"/>
        <end position="571"/>
    </location>
</feature>
<evidence type="ECO:0000256" key="3">
    <source>
        <dbReference type="ARBA" id="ARBA00022801"/>
    </source>
</evidence>
<dbReference type="InterPro" id="IPR042088">
    <property type="entry name" value="OligoPept_F_C"/>
</dbReference>
<name>A0A1G6QP59_9BACT</name>
<dbReference type="GO" id="GO:0004222">
    <property type="term" value="F:metalloendopeptidase activity"/>
    <property type="evidence" value="ECO:0007669"/>
    <property type="project" value="InterPro"/>
</dbReference>
<dbReference type="GO" id="GO:0006508">
    <property type="term" value="P:proteolysis"/>
    <property type="evidence" value="ECO:0007669"/>
    <property type="project" value="UniProtKB-KW"/>
</dbReference>
<evidence type="ECO:0000256" key="5">
    <source>
        <dbReference type="ARBA" id="ARBA00023049"/>
    </source>
</evidence>
<comment type="similarity">
    <text evidence="6">Belongs to the peptidase M3 family.</text>
</comment>
<keyword evidence="3 6" id="KW-0378">Hydrolase</keyword>
<keyword evidence="10" id="KW-1185">Reference proteome</keyword>
<organism evidence="9 10">
    <name type="scientific">Geotoga petraea</name>
    <dbReference type="NCBI Taxonomy" id="28234"/>
    <lineage>
        <taxon>Bacteria</taxon>
        <taxon>Thermotogati</taxon>
        <taxon>Thermotogota</taxon>
        <taxon>Thermotogae</taxon>
        <taxon>Petrotogales</taxon>
        <taxon>Petrotogaceae</taxon>
        <taxon>Geotoga</taxon>
    </lineage>
</organism>
<dbReference type="InterPro" id="IPR001567">
    <property type="entry name" value="Pept_M3A_M3B_dom"/>
</dbReference>
<evidence type="ECO:0000259" key="8">
    <source>
        <dbReference type="Pfam" id="PF08439"/>
    </source>
</evidence>
<comment type="cofactor">
    <cofactor evidence="6">
        <name>Zn(2+)</name>
        <dbReference type="ChEBI" id="CHEBI:29105"/>
    </cofactor>
    <text evidence="6">Binds 1 zinc ion.</text>
</comment>
<dbReference type="GO" id="GO:0046872">
    <property type="term" value="F:metal ion binding"/>
    <property type="evidence" value="ECO:0007669"/>
    <property type="project" value="UniProtKB-UniRule"/>
</dbReference>
<dbReference type="Pfam" id="PF08439">
    <property type="entry name" value="Peptidase_M3_N"/>
    <property type="match status" value="1"/>
</dbReference>
<dbReference type="EMBL" id="FMYV01000015">
    <property type="protein sequence ID" value="SDC94108.1"/>
    <property type="molecule type" value="Genomic_DNA"/>
</dbReference>
<keyword evidence="1 6" id="KW-0645">Protease</keyword>
<dbReference type="Proteomes" id="UP000199322">
    <property type="component" value="Unassembled WGS sequence"/>
</dbReference>
<dbReference type="Gene3D" id="1.20.140.70">
    <property type="entry name" value="Oligopeptidase f, N-terminal domain"/>
    <property type="match status" value="1"/>
</dbReference>
<keyword evidence="5 6" id="KW-0482">Metalloprotease</keyword>
<protein>
    <submittedName>
        <fullName evidence="9">Oligoendopeptidase F</fullName>
    </submittedName>
</protein>
<feature type="domain" description="Oligopeptidase F N-terminal" evidence="8">
    <location>
        <begin position="109"/>
        <end position="176"/>
    </location>
</feature>
<evidence type="ECO:0000313" key="10">
    <source>
        <dbReference type="Proteomes" id="UP000199322"/>
    </source>
</evidence>
<evidence type="ECO:0000313" key="9">
    <source>
        <dbReference type="EMBL" id="SDC94108.1"/>
    </source>
</evidence>
<evidence type="ECO:0000256" key="1">
    <source>
        <dbReference type="ARBA" id="ARBA00022670"/>
    </source>
</evidence>
<evidence type="ECO:0000256" key="6">
    <source>
        <dbReference type="RuleBase" id="RU003435"/>
    </source>
</evidence>
<dbReference type="GO" id="GO:0006518">
    <property type="term" value="P:peptide metabolic process"/>
    <property type="evidence" value="ECO:0007669"/>
    <property type="project" value="TreeGrafter"/>
</dbReference>
<dbReference type="PANTHER" id="PTHR11804">
    <property type="entry name" value="PROTEASE M3 THIMET OLIGOPEPTIDASE-RELATED"/>
    <property type="match status" value="1"/>
</dbReference>
<evidence type="ECO:0000256" key="4">
    <source>
        <dbReference type="ARBA" id="ARBA00022833"/>
    </source>
</evidence>
<dbReference type="Gene3D" id="1.10.1370.20">
    <property type="entry name" value="Oligoendopeptidase f, C-terminal domain"/>
    <property type="match status" value="1"/>
</dbReference>
<accession>A0A1G6QP59</accession>